<gene>
    <name evidence="1" type="ORF">IW245_004789</name>
</gene>
<dbReference type="RefSeq" id="WP_197005335.1">
    <property type="nucleotide sequence ID" value="NZ_BONS01000025.1"/>
</dbReference>
<accession>A0A8J7GJC7</accession>
<evidence type="ECO:0000313" key="2">
    <source>
        <dbReference type="Proteomes" id="UP000622552"/>
    </source>
</evidence>
<proteinExistence type="predicted"/>
<keyword evidence="2" id="KW-1185">Reference proteome</keyword>
<reference evidence="1" key="1">
    <citation type="submission" date="2020-11" db="EMBL/GenBank/DDBJ databases">
        <title>Sequencing the genomes of 1000 actinobacteria strains.</title>
        <authorList>
            <person name="Klenk H.-P."/>
        </authorList>
    </citation>
    <scope>NUCLEOTIDE SEQUENCE</scope>
    <source>
        <strain evidence="1">DSM 45356</strain>
    </source>
</reference>
<name>A0A8J7GJC7_9ACTN</name>
<dbReference type="EMBL" id="JADOUF010000001">
    <property type="protein sequence ID" value="MBG6138595.1"/>
    <property type="molecule type" value="Genomic_DNA"/>
</dbReference>
<comment type="caution">
    <text evidence="1">The sequence shown here is derived from an EMBL/GenBank/DDBJ whole genome shotgun (WGS) entry which is preliminary data.</text>
</comment>
<sequence>MTLMAEETRTRFSDLIPWEPRPIHQFHLLLTRLRDEERRRAGDQLDLETHFRVRDWTARLRAHGLVVAYDPTSEQGFSLVPARPGVDTDLVRVPLALAKL</sequence>
<dbReference type="AlphaFoldDB" id="A0A8J7GJC7"/>
<protein>
    <submittedName>
        <fullName evidence="1">Uncharacterized protein</fullName>
    </submittedName>
</protein>
<evidence type="ECO:0000313" key="1">
    <source>
        <dbReference type="EMBL" id="MBG6138595.1"/>
    </source>
</evidence>
<organism evidence="1 2">
    <name type="scientific">Longispora fulva</name>
    <dbReference type="NCBI Taxonomy" id="619741"/>
    <lineage>
        <taxon>Bacteria</taxon>
        <taxon>Bacillati</taxon>
        <taxon>Actinomycetota</taxon>
        <taxon>Actinomycetes</taxon>
        <taxon>Micromonosporales</taxon>
        <taxon>Micromonosporaceae</taxon>
        <taxon>Longispora</taxon>
    </lineage>
</organism>
<dbReference type="Proteomes" id="UP000622552">
    <property type="component" value="Unassembled WGS sequence"/>
</dbReference>